<dbReference type="InterPro" id="IPR007329">
    <property type="entry name" value="FMN-bd"/>
</dbReference>
<dbReference type="Pfam" id="PF04205">
    <property type="entry name" value="FMN_bind"/>
    <property type="match status" value="1"/>
</dbReference>
<dbReference type="EMBL" id="BAAAND010000001">
    <property type="protein sequence ID" value="GAA1563130.1"/>
    <property type="molecule type" value="Genomic_DNA"/>
</dbReference>
<evidence type="ECO:0000256" key="1">
    <source>
        <dbReference type="SAM" id="MobiDB-lite"/>
    </source>
</evidence>
<feature type="compositionally biased region" description="Polar residues" evidence="1">
    <location>
        <begin position="48"/>
        <end position="61"/>
    </location>
</feature>
<feature type="region of interest" description="Disordered" evidence="1">
    <location>
        <begin position="41"/>
        <end position="61"/>
    </location>
</feature>
<sequence length="148" mass="15586">MTAHAERLRRNLLVGGGTGVLLLLLFLYPTSTNRVDHPAAPAAAPGVVSSSTGDLTVNGTSEGTRYGPVQVRITVRSSKLVAVEALVYPSSGGRDREISSYALPQLKQEALAAQSFHIDTVSGATFTSDGYRRSLQSALDAAHFRTSG</sequence>
<evidence type="ECO:0000313" key="4">
    <source>
        <dbReference type="EMBL" id="GAA1563130.1"/>
    </source>
</evidence>
<reference evidence="5" key="1">
    <citation type="journal article" date="2019" name="Int. J. Syst. Evol. Microbiol.">
        <title>The Global Catalogue of Microorganisms (GCM) 10K type strain sequencing project: providing services to taxonomists for standard genome sequencing and annotation.</title>
        <authorList>
            <consortium name="The Broad Institute Genomics Platform"/>
            <consortium name="The Broad Institute Genome Sequencing Center for Infectious Disease"/>
            <person name="Wu L."/>
            <person name="Ma J."/>
        </authorList>
    </citation>
    <scope>NUCLEOTIDE SEQUENCE [LARGE SCALE GENOMIC DNA]</scope>
    <source>
        <strain evidence="5">JCM 14304</strain>
    </source>
</reference>
<dbReference type="SMART" id="SM00900">
    <property type="entry name" value="FMN_bind"/>
    <property type="match status" value="1"/>
</dbReference>
<evidence type="ECO:0000256" key="2">
    <source>
        <dbReference type="SAM" id="Phobius"/>
    </source>
</evidence>
<keyword evidence="2" id="KW-1133">Transmembrane helix</keyword>
<dbReference type="Proteomes" id="UP001500190">
    <property type="component" value="Unassembled WGS sequence"/>
</dbReference>
<keyword evidence="2" id="KW-0472">Membrane</keyword>
<keyword evidence="5" id="KW-1185">Reference proteome</keyword>
<accession>A0ABP4NK76</accession>
<evidence type="ECO:0000313" key="5">
    <source>
        <dbReference type="Proteomes" id="UP001500190"/>
    </source>
</evidence>
<evidence type="ECO:0000259" key="3">
    <source>
        <dbReference type="SMART" id="SM00900"/>
    </source>
</evidence>
<organism evidence="4 5">
    <name type="scientific">Kribbella karoonensis</name>
    <dbReference type="NCBI Taxonomy" id="324851"/>
    <lineage>
        <taxon>Bacteria</taxon>
        <taxon>Bacillati</taxon>
        <taxon>Actinomycetota</taxon>
        <taxon>Actinomycetes</taxon>
        <taxon>Propionibacteriales</taxon>
        <taxon>Kribbellaceae</taxon>
        <taxon>Kribbella</taxon>
    </lineage>
</organism>
<comment type="caution">
    <text evidence="4">The sequence shown here is derived from an EMBL/GenBank/DDBJ whole genome shotgun (WGS) entry which is preliminary data.</text>
</comment>
<feature type="transmembrane region" description="Helical" evidence="2">
    <location>
        <begin position="12"/>
        <end position="29"/>
    </location>
</feature>
<name>A0ABP4NK76_9ACTN</name>
<protein>
    <submittedName>
        <fullName evidence="4">FMN-binding protein</fullName>
    </submittedName>
</protein>
<dbReference type="RefSeq" id="WP_344187060.1">
    <property type="nucleotide sequence ID" value="NZ_BAAAND010000001.1"/>
</dbReference>
<gene>
    <name evidence="4" type="ORF">GCM10009742_00250</name>
</gene>
<keyword evidence="2" id="KW-0812">Transmembrane</keyword>
<feature type="domain" description="FMN-binding" evidence="3">
    <location>
        <begin position="65"/>
        <end position="142"/>
    </location>
</feature>
<proteinExistence type="predicted"/>
<dbReference type="Gene3D" id="3.90.1010.20">
    <property type="match status" value="1"/>
</dbReference>